<dbReference type="PATRIC" id="fig|1184267.3.peg.2495"/>
<dbReference type="SUPFAM" id="SSF54001">
    <property type="entry name" value="Cysteine proteinases"/>
    <property type="match status" value="1"/>
</dbReference>
<keyword evidence="3" id="KW-1185">Reference proteome</keyword>
<dbReference type="Pfam" id="PF00797">
    <property type="entry name" value="Acetyltransf_2"/>
    <property type="match status" value="1"/>
</dbReference>
<dbReference type="KEGG" id="bex:A11Q_2468"/>
<dbReference type="AlphaFoldDB" id="M4VTZ3"/>
<evidence type="ECO:0000313" key="2">
    <source>
        <dbReference type="EMBL" id="AGH96684.1"/>
    </source>
</evidence>
<dbReference type="OrthoDB" id="5294937at2"/>
<sequence length="273" mass="30875">MSFKWNLKIFSVNFFDTRLTFLLLAMLITVGGYQPSAIAEPQNTQNYVVLNGGLTDIHDGAYVEGSARHGGIQPDYHIDLQAEPLKSLLAESAEIGKLPVGYWDKVGMVVDLLRSTLVYHDYYNPYYRRLLKQYRDSQRDIPLNEYVACGAGVCREHALLLHFALKSAGIPNKHAYASIYRASRSEGWSVNEDHAFLVVRHQGVDWVVDSYYRGFNGFRLQDLMSRHGITKSSVTAPIADPMPGIRRIVAINSFPKIYNPRSTVRSCRALFLN</sequence>
<dbReference type="HOGENOM" id="CLU_1018037_0_0_7"/>
<reference evidence="2 3" key="1">
    <citation type="journal article" date="2013" name="ISME J.">
        <title>By their genes ye shall know them: genomic signatures of predatory bacteria.</title>
        <authorList>
            <person name="Pasternak Z."/>
            <person name="Pietrokovski S."/>
            <person name="Rotem O."/>
            <person name="Gophna U."/>
            <person name="Lurie-Weinberger M.N."/>
            <person name="Jurkevitch E."/>
        </authorList>
    </citation>
    <scope>NUCLEOTIDE SEQUENCE [LARGE SCALE GENOMIC DNA]</scope>
    <source>
        <strain evidence="2 3">JSS</strain>
    </source>
</reference>
<dbReference type="Proteomes" id="UP000012040">
    <property type="component" value="Chromosome"/>
</dbReference>
<evidence type="ECO:0008006" key="4">
    <source>
        <dbReference type="Google" id="ProtNLM"/>
    </source>
</evidence>
<comment type="similarity">
    <text evidence="1">Belongs to the arylamine N-acetyltransferase family.</text>
</comment>
<proteinExistence type="inferred from homology"/>
<evidence type="ECO:0000256" key="1">
    <source>
        <dbReference type="ARBA" id="ARBA00006547"/>
    </source>
</evidence>
<dbReference type="InterPro" id="IPR001447">
    <property type="entry name" value="Arylamine_N-AcTrfase"/>
</dbReference>
<gene>
    <name evidence="2" type="ORF">A11Q_2468</name>
</gene>
<dbReference type="eggNOG" id="ENOG503196X">
    <property type="taxonomic scope" value="Bacteria"/>
</dbReference>
<evidence type="ECO:0000313" key="3">
    <source>
        <dbReference type="Proteomes" id="UP000012040"/>
    </source>
</evidence>
<protein>
    <recommendedName>
        <fullName evidence="4">Transglutaminase-like domain-containing protein</fullName>
    </recommendedName>
</protein>
<dbReference type="EMBL" id="CP003537">
    <property type="protein sequence ID" value="AGH96684.1"/>
    <property type="molecule type" value="Genomic_DNA"/>
</dbReference>
<name>M4VTZ3_9BACT</name>
<organism evidence="2 3">
    <name type="scientific">Pseudobdellovibrio exovorus JSS</name>
    <dbReference type="NCBI Taxonomy" id="1184267"/>
    <lineage>
        <taxon>Bacteria</taxon>
        <taxon>Pseudomonadati</taxon>
        <taxon>Bdellovibrionota</taxon>
        <taxon>Bdellovibrionia</taxon>
        <taxon>Bdellovibrionales</taxon>
        <taxon>Pseudobdellovibrionaceae</taxon>
        <taxon>Pseudobdellovibrio</taxon>
    </lineage>
</organism>
<dbReference type="Gene3D" id="3.10.620.30">
    <property type="match status" value="1"/>
</dbReference>
<dbReference type="RefSeq" id="WP_015471174.1">
    <property type="nucleotide sequence ID" value="NC_020813.1"/>
</dbReference>
<dbReference type="InterPro" id="IPR038765">
    <property type="entry name" value="Papain-like_cys_pep_sf"/>
</dbReference>
<accession>M4VTZ3</accession>